<protein>
    <submittedName>
        <fullName evidence="1">Uncharacterized protein</fullName>
    </submittedName>
</protein>
<evidence type="ECO:0000313" key="2">
    <source>
        <dbReference type="Proteomes" id="UP001439008"/>
    </source>
</evidence>
<name>A0ABV2AK01_9EUKA</name>
<comment type="caution">
    <text evidence="1">The sequence shown here is derived from an EMBL/GenBank/DDBJ whole genome shotgun (WGS) entry which is preliminary data.</text>
</comment>
<proteinExistence type="predicted"/>
<keyword evidence="2" id="KW-1185">Reference proteome</keyword>
<gene>
    <name evidence="1" type="ORF">MHBO_001732</name>
</gene>
<reference evidence="1 2" key="1">
    <citation type="journal article" date="2024" name="BMC Biol.">
        <title>Comparative genomics of Ascetosporea gives new insight into the evolutionary basis for animal parasitism in Rhizaria.</title>
        <authorList>
            <person name="Hiltunen Thoren M."/>
            <person name="Onut-Brannstrom I."/>
            <person name="Alfjorden A."/>
            <person name="Peckova H."/>
            <person name="Swords F."/>
            <person name="Hooper C."/>
            <person name="Holzer A.S."/>
            <person name="Bass D."/>
            <person name="Burki F."/>
        </authorList>
    </citation>
    <scope>NUCLEOTIDE SEQUENCE [LARGE SCALE GENOMIC DNA]</scope>
    <source>
        <strain evidence="1">20-A016</strain>
    </source>
</reference>
<dbReference type="EMBL" id="JBDODL010000472">
    <property type="protein sequence ID" value="MES1919999.1"/>
    <property type="molecule type" value="Genomic_DNA"/>
</dbReference>
<organism evidence="1 2">
    <name type="scientific">Bonamia ostreae</name>
    <dbReference type="NCBI Taxonomy" id="126728"/>
    <lineage>
        <taxon>Eukaryota</taxon>
        <taxon>Sar</taxon>
        <taxon>Rhizaria</taxon>
        <taxon>Endomyxa</taxon>
        <taxon>Ascetosporea</taxon>
        <taxon>Haplosporida</taxon>
        <taxon>Bonamia</taxon>
    </lineage>
</organism>
<accession>A0ABV2AK01</accession>
<sequence length="230" mass="26912">NPLKKGLMPAVADLISVEHANLQLDGSKKMFIRDKDDKLNLSHHNFLYNTVRNFVRVLVFSSFYSKKTNWDFMKNGELITKIFEILRNEISRGNTISDLVLNIVMLLTNGIQRSRKEIKKIFVKHLFENGVESVLRNLFIGTANPKFTPLFVAKTALLLLELKKVVENEQMEKILSVLEDQFEDYKSNCAEEVVQEINLKEFAEKMLMYLEVFRKNEKKKPKKFFSKLFK</sequence>
<evidence type="ECO:0000313" key="1">
    <source>
        <dbReference type="EMBL" id="MES1919999.1"/>
    </source>
</evidence>
<feature type="non-terminal residue" evidence="1">
    <location>
        <position position="1"/>
    </location>
</feature>
<dbReference type="Proteomes" id="UP001439008">
    <property type="component" value="Unassembled WGS sequence"/>
</dbReference>